<proteinExistence type="predicted"/>
<dbReference type="OrthoDB" id="17066at2759"/>
<evidence type="ECO:0000313" key="1">
    <source>
        <dbReference type="EMBL" id="KAJ2850489.1"/>
    </source>
</evidence>
<reference evidence="1" key="1">
    <citation type="submission" date="2022-07" db="EMBL/GenBank/DDBJ databases">
        <title>Phylogenomic reconstructions and comparative analyses of Kickxellomycotina fungi.</title>
        <authorList>
            <person name="Reynolds N.K."/>
            <person name="Stajich J.E."/>
            <person name="Barry K."/>
            <person name="Grigoriev I.V."/>
            <person name="Crous P."/>
            <person name="Smith M.E."/>
        </authorList>
    </citation>
    <scope>NUCLEOTIDE SEQUENCE</scope>
    <source>
        <strain evidence="1">NRRL 1566</strain>
    </source>
</reference>
<dbReference type="Proteomes" id="UP001139887">
    <property type="component" value="Unassembled WGS sequence"/>
</dbReference>
<organism evidence="1 2">
    <name type="scientific">Coemansia brasiliensis</name>
    <dbReference type="NCBI Taxonomy" id="2650707"/>
    <lineage>
        <taxon>Eukaryota</taxon>
        <taxon>Fungi</taxon>
        <taxon>Fungi incertae sedis</taxon>
        <taxon>Zoopagomycota</taxon>
        <taxon>Kickxellomycotina</taxon>
        <taxon>Kickxellomycetes</taxon>
        <taxon>Kickxellales</taxon>
        <taxon>Kickxellaceae</taxon>
        <taxon>Coemansia</taxon>
    </lineage>
</organism>
<evidence type="ECO:0000313" key="2">
    <source>
        <dbReference type="Proteomes" id="UP001139887"/>
    </source>
</evidence>
<name>A0A9W8LYQ0_9FUNG</name>
<keyword evidence="2" id="KW-1185">Reference proteome</keyword>
<sequence>MAIRNIPRCAEKALRDIVTAENRWHGWSSDALPVANSLVNLILQQYSAQQPSVWHPSLTFMFPDLPAKYEEANVDISKQTLAKLCEIVGKMSVQCANIKAAVKELSSLSQQAEDSRGSAEPKLLYFTLKQYAELAHGAYKLYESATAMRVEYVSDLGAIVRGLAGESATFPPDAFDSDKHFVKLLNWESSPGLKDGRLEISDHPIILTLQDFDELIRSE</sequence>
<accession>A0A9W8LYQ0</accession>
<gene>
    <name evidence="1" type="ORF">IWW36_001869</name>
</gene>
<dbReference type="AlphaFoldDB" id="A0A9W8LYQ0"/>
<comment type="caution">
    <text evidence="1">The sequence shown here is derived from an EMBL/GenBank/DDBJ whole genome shotgun (WGS) entry which is preliminary data.</text>
</comment>
<protein>
    <submittedName>
        <fullName evidence="1">Uncharacterized protein</fullName>
    </submittedName>
</protein>
<dbReference type="EMBL" id="JANBUW010000031">
    <property type="protein sequence ID" value="KAJ2850489.1"/>
    <property type="molecule type" value="Genomic_DNA"/>
</dbReference>